<dbReference type="InterPro" id="IPR028233">
    <property type="entry name" value="BBIP10"/>
</dbReference>
<proteinExistence type="predicted"/>
<evidence type="ECO:0000313" key="2">
    <source>
        <dbReference type="EMBL" id="ULT86069.1"/>
    </source>
</evidence>
<feature type="compositionally biased region" description="Basic and acidic residues" evidence="1">
    <location>
        <begin position="23"/>
        <end position="37"/>
    </location>
</feature>
<sequence length="141" mass="15981">MSYTEDVVRIGLDDLHVSPATEKTPEKVEKAEPEPERTIMSNQGITLEEKLWVDECYLFQDEGLAPIFCKPKLIPLKTITTQKLEQMQKEQMEKLQVPEAKPERTGTSETIESGSEKEDNDQQGPSTSEPKKEADVWTADD</sequence>
<dbReference type="PANTHER" id="PTHR28596:SF1">
    <property type="entry name" value="BBSOME-INTERACTING PROTEIN 1"/>
    <property type="match status" value="1"/>
</dbReference>
<dbReference type="KEGG" id="cbr:CBG_24787"/>
<feature type="region of interest" description="Disordered" evidence="1">
    <location>
        <begin position="16"/>
        <end position="42"/>
    </location>
</feature>
<dbReference type="GO" id="GO:0034464">
    <property type="term" value="C:BBSome"/>
    <property type="evidence" value="ECO:0007669"/>
    <property type="project" value="InterPro"/>
</dbReference>
<dbReference type="RefSeq" id="XP_002648497.2">
    <property type="nucleotide sequence ID" value="XM_002648451.2"/>
</dbReference>
<evidence type="ECO:0000313" key="3">
    <source>
        <dbReference type="Proteomes" id="UP000827892"/>
    </source>
</evidence>
<evidence type="ECO:0000256" key="1">
    <source>
        <dbReference type="SAM" id="MobiDB-lite"/>
    </source>
</evidence>
<name>A0AAE9CXY0_CAEBR</name>
<dbReference type="Pfam" id="PF14777">
    <property type="entry name" value="BBIP10"/>
    <property type="match status" value="1"/>
</dbReference>
<reference evidence="2 3" key="1">
    <citation type="submission" date="2022-02" db="EMBL/GenBank/DDBJ databases">
        <title>Chromosome-level reference genomes for two strains of Caenorhabditis briggsae: an improved platform for comparative genomics.</title>
        <authorList>
            <person name="Stevens L."/>
            <person name="Andersen E.C."/>
        </authorList>
    </citation>
    <scope>NUCLEOTIDE SEQUENCE [LARGE SCALE GENOMIC DNA]</scope>
    <source>
        <strain evidence="2">QX1410_ONT</strain>
        <tissue evidence="2">Whole-organism</tissue>
    </source>
</reference>
<dbReference type="AlphaFoldDB" id="A0AAE9CXY0"/>
<dbReference type="Proteomes" id="UP000827892">
    <property type="component" value="Chromosome V"/>
</dbReference>
<dbReference type="GO" id="GO:0060271">
    <property type="term" value="P:cilium assembly"/>
    <property type="evidence" value="ECO:0007669"/>
    <property type="project" value="InterPro"/>
</dbReference>
<protein>
    <submittedName>
        <fullName evidence="2">Uncharacterized protein</fullName>
    </submittedName>
</protein>
<gene>
    <name evidence="2" type="ORF">L3Y34_006033</name>
</gene>
<organism evidence="2 3">
    <name type="scientific">Caenorhabditis briggsae</name>
    <dbReference type="NCBI Taxonomy" id="6238"/>
    <lineage>
        <taxon>Eukaryota</taxon>
        <taxon>Metazoa</taxon>
        <taxon>Ecdysozoa</taxon>
        <taxon>Nematoda</taxon>
        <taxon>Chromadorea</taxon>
        <taxon>Rhabditida</taxon>
        <taxon>Rhabditina</taxon>
        <taxon>Rhabditomorpha</taxon>
        <taxon>Rhabditoidea</taxon>
        <taxon>Rhabditidae</taxon>
        <taxon>Peloderinae</taxon>
        <taxon>Caenorhabditis</taxon>
    </lineage>
</organism>
<dbReference type="EMBL" id="CP090895">
    <property type="protein sequence ID" value="ULT86069.1"/>
    <property type="molecule type" value="Genomic_DNA"/>
</dbReference>
<dbReference type="PANTHER" id="PTHR28596">
    <property type="entry name" value="BBSOME-INTERACTING PROTEIN 1"/>
    <property type="match status" value="1"/>
</dbReference>
<feature type="region of interest" description="Disordered" evidence="1">
    <location>
        <begin position="87"/>
        <end position="141"/>
    </location>
</feature>
<accession>A0AAE9CXY0</accession>